<dbReference type="PANTHER" id="PTHR24291">
    <property type="entry name" value="CYTOCHROME P450 FAMILY 4"/>
    <property type="match status" value="1"/>
</dbReference>
<keyword evidence="3 7" id="KW-0479">Metal-binding</keyword>
<evidence type="ECO:0000256" key="6">
    <source>
        <dbReference type="ARBA" id="ARBA00023033"/>
    </source>
</evidence>
<accession>A0A7H8T660</accession>
<dbReference type="InterPro" id="IPR001128">
    <property type="entry name" value="Cyt_P450"/>
</dbReference>
<keyword evidence="10" id="KW-1185">Reference proteome</keyword>
<comment type="similarity">
    <text evidence="1">Belongs to the cytochrome P450 family.</text>
</comment>
<dbReference type="Gene3D" id="1.10.630.10">
    <property type="entry name" value="Cytochrome P450"/>
    <property type="match status" value="1"/>
</dbReference>
<organism evidence="9 10">
    <name type="scientific">Streptomyces chartreusis</name>
    <dbReference type="NCBI Taxonomy" id="1969"/>
    <lineage>
        <taxon>Bacteria</taxon>
        <taxon>Bacillati</taxon>
        <taxon>Actinomycetota</taxon>
        <taxon>Actinomycetes</taxon>
        <taxon>Kitasatosporales</taxon>
        <taxon>Streptomycetaceae</taxon>
        <taxon>Streptomyces</taxon>
    </lineage>
</organism>
<dbReference type="InterPro" id="IPR050196">
    <property type="entry name" value="Cytochrome_P450_Monoox"/>
</dbReference>
<dbReference type="Pfam" id="PF00067">
    <property type="entry name" value="p450"/>
    <property type="match status" value="1"/>
</dbReference>
<dbReference type="GO" id="GO:0005506">
    <property type="term" value="F:iron ion binding"/>
    <property type="evidence" value="ECO:0007669"/>
    <property type="project" value="InterPro"/>
</dbReference>
<keyword evidence="5 7" id="KW-0408">Iron</keyword>
<dbReference type="PRINTS" id="PR00463">
    <property type="entry name" value="EP450I"/>
</dbReference>
<dbReference type="InterPro" id="IPR036396">
    <property type="entry name" value="Cyt_P450_sf"/>
</dbReference>
<reference evidence="9 10" key="1">
    <citation type="submission" date="2020-06" db="EMBL/GenBank/DDBJ databases">
        <title>Genome mining for natural products.</title>
        <authorList>
            <person name="Zhang B."/>
            <person name="Shi J."/>
            <person name="Ge H."/>
        </authorList>
    </citation>
    <scope>NUCLEOTIDE SEQUENCE [LARGE SCALE GENOMIC DNA]</scope>
    <source>
        <strain evidence="9 10">NA02069</strain>
    </source>
</reference>
<dbReference type="CDD" id="cd11049">
    <property type="entry name" value="CYP170A1-like"/>
    <property type="match status" value="1"/>
</dbReference>
<dbReference type="Proteomes" id="UP000509418">
    <property type="component" value="Chromosome"/>
</dbReference>
<evidence type="ECO:0000256" key="7">
    <source>
        <dbReference type="PIRSR" id="PIRSR602401-1"/>
    </source>
</evidence>
<evidence type="ECO:0000256" key="5">
    <source>
        <dbReference type="ARBA" id="ARBA00023004"/>
    </source>
</evidence>
<dbReference type="RefSeq" id="WP_125525010.1">
    <property type="nucleotide sequence ID" value="NZ_BMUS01000005.1"/>
</dbReference>
<dbReference type="AlphaFoldDB" id="A0A7H8T660"/>
<feature type="binding site" description="axial binding residue" evidence="7">
    <location>
        <position position="407"/>
    </location>
    <ligand>
        <name>heme</name>
        <dbReference type="ChEBI" id="CHEBI:30413"/>
    </ligand>
    <ligandPart>
        <name>Fe</name>
        <dbReference type="ChEBI" id="CHEBI:18248"/>
    </ligandPart>
</feature>
<dbReference type="GO" id="GO:0004497">
    <property type="term" value="F:monooxygenase activity"/>
    <property type="evidence" value="ECO:0007669"/>
    <property type="project" value="UniProtKB-KW"/>
</dbReference>
<evidence type="ECO:0000313" key="9">
    <source>
        <dbReference type="EMBL" id="QKZ18907.1"/>
    </source>
</evidence>
<proteinExistence type="inferred from homology"/>
<evidence type="ECO:0000313" key="10">
    <source>
        <dbReference type="Proteomes" id="UP000509418"/>
    </source>
</evidence>
<dbReference type="PRINTS" id="PR00385">
    <property type="entry name" value="P450"/>
</dbReference>
<evidence type="ECO:0000256" key="2">
    <source>
        <dbReference type="ARBA" id="ARBA00022617"/>
    </source>
</evidence>
<keyword evidence="6" id="KW-0503">Monooxygenase</keyword>
<dbReference type="GO" id="GO:0020037">
    <property type="term" value="F:heme binding"/>
    <property type="evidence" value="ECO:0007669"/>
    <property type="project" value="InterPro"/>
</dbReference>
<dbReference type="InterPro" id="IPR002401">
    <property type="entry name" value="Cyt_P450_E_grp-I"/>
</dbReference>
<evidence type="ECO:0000256" key="8">
    <source>
        <dbReference type="SAM" id="MobiDB-lite"/>
    </source>
</evidence>
<sequence length="475" mass="51988">MTVESVRPEAQPVAAAQLREPPLAGGGVPLLGHGWRMVRGPLAFMATLRDHGDVVRIKLGPKTVYAVTTPELTGALALSTDFEIAGPLWESLESLLGKEGVATANGPRHRRQRRTIQPAFRLDAIPGYGPIMAEEAHALTGRWQSGETIDCTAESFRIAVRIVARCLLRGAYMDERADRLCAALDSLFRGMYQRMVIPLGPLYKLPLPANRTFNRALADFHLLVDEVVAERRASGQKPDDLLTALLEAKDENGDPIGEQEIHDQVVAIFTAGAETVASTILWLLHVLAEHPEHADKVRAEVESVTGGRPVAFEDVRSLRHTNNVVVETMRLRPAIWILTRRAVTDTSLGGYRIPAGADIVYSPYAVQRDPKSYARNLDFDPDRWLPERAKEVPKYAMSPFGVGNRKCPSDHFSMAMLTLITSALATEYRFEQASGSDDATRVGITLHPHTLLLRPMRRSAPGTSGGTPGVSSPAP</sequence>
<evidence type="ECO:0000256" key="4">
    <source>
        <dbReference type="ARBA" id="ARBA00023002"/>
    </source>
</evidence>
<dbReference type="GeneID" id="91327099"/>
<gene>
    <name evidence="9" type="ORF">HUT05_16975</name>
</gene>
<dbReference type="SUPFAM" id="SSF48264">
    <property type="entry name" value="Cytochrome P450"/>
    <property type="match status" value="1"/>
</dbReference>
<dbReference type="EMBL" id="CP056041">
    <property type="protein sequence ID" value="QKZ18907.1"/>
    <property type="molecule type" value="Genomic_DNA"/>
</dbReference>
<evidence type="ECO:0000256" key="1">
    <source>
        <dbReference type="ARBA" id="ARBA00010617"/>
    </source>
</evidence>
<keyword evidence="2 7" id="KW-0349">Heme</keyword>
<dbReference type="PANTHER" id="PTHR24291:SF50">
    <property type="entry name" value="BIFUNCTIONAL ALBAFLAVENONE MONOOXYGENASE_TERPENE SYNTHASE"/>
    <property type="match status" value="1"/>
</dbReference>
<protein>
    <submittedName>
        <fullName evidence="9">Cytochrome P450</fullName>
    </submittedName>
</protein>
<dbReference type="GO" id="GO:0016705">
    <property type="term" value="F:oxidoreductase activity, acting on paired donors, with incorporation or reduction of molecular oxygen"/>
    <property type="evidence" value="ECO:0007669"/>
    <property type="project" value="InterPro"/>
</dbReference>
<evidence type="ECO:0000256" key="3">
    <source>
        <dbReference type="ARBA" id="ARBA00022723"/>
    </source>
</evidence>
<keyword evidence="4" id="KW-0560">Oxidoreductase</keyword>
<feature type="region of interest" description="Disordered" evidence="8">
    <location>
        <begin position="454"/>
        <end position="475"/>
    </location>
</feature>
<comment type="cofactor">
    <cofactor evidence="7">
        <name>heme</name>
        <dbReference type="ChEBI" id="CHEBI:30413"/>
    </cofactor>
</comment>
<name>A0A7H8T660_STRCX</name>